<evidence type="ECO:0000259" key="1">
    <source>
        <dbReference type="PROSITE" id="PS50022"/>
    </source>
</evidence>
<dbReference type="InParanoid" id="A0A7M7NX38"/>
<dbReference type="CDD" id="cd00057">
    <property type="entry name" value="FA58C"/>
    <property type="match status" value="1"/>
</dbReference>
<dbReference type="EnsemblMetazoa" id="XM_030986376">
    <property type="protein sequence ID" value="XP_030842236"/>
    <property type="gene ID" value="LOC115924267"/>
</dbReference>
<dbReference type="InterPro" id="IPR008979">
    <property type="entry name" value="Galactose-bd-like_sf"/>
</dbReference>
<dbReference type="OMA" id="NICIRAE"/>
<name>A0A7M7NX38_STRPU</name>
<evidence type="ECO:0000313" key="2">
    <source>
        <dbReference type="EnsemblMetazoa" id="XP_030842236"/>
    </source>
</evidence>
<keyword evidence="3" id="KW-1185">Reference proteome</keyword>
<dbReference type="PROSITE" id="PS01285">
    <property type="entry name" value="FA58C_1"/>
    <property type="match status" value="1"/>
</dbReference>
<dbReference type="PANTHER" id="PTHR24543">
    <property type="entry name" value="MULTICOPPER OXIDASE-RELATED"/>
    <property type="match status" value="1"/>
</dbReference>
<dbReference type="PROSITE" id="PS50022">
    <property type="entry name" value="FA58C_3"/>
    <property type="match status" value="1"/>
</dbReference>
<reference evidence="3" key="1">
    <citation type="submission" date="2015-02" db="EMBL/GenBank/DDBJ databases">
        <title>Genome sequencing for Strongylocentrotus purpuratus.</title>
        <authorList>
            <person name="Murali S."/>
            <person name="Liu Y."/>
            <person name="Vee V."/>
            <person name="English A."/>
            <person name="Wang M."/>
            <person name="Skinner E."/>
            <person name="Han Y."/>
            <person name="Muzny D.M."/>
            <person name="Worley K.C."/>
            <person name="Gibbs R.A."/>
        </authorList>
    </citation>
    <scope>NUCLEOTIDE SEQUENCE</scope>
</reference>
<organism evidence="2 3">
    <name type="scientific">Strongylocentrotus purpuratus</name>
    <name type="common">Purple sea urchin</name>
    <dbReference type="NCBI Taxonomy" id="7668"/>
    <lineage>
        <taxon>Eukaryota</taxon>
        <taxon>Metazoa</taxon>
        <taxon>Echinodermata</taxon>
        <taxon>Eleutherozoa</taxon>
        <taxon>Echinozoa</taxon>
        <taxon>Echinoidea</taxon>
        <taxon>Euechinoidea</taxon>
        <taxon>Echinacea</taxon>
        <taxon>Camarodonta</taxon>
        <taxon>Echinidea</taxon>
        <taxon>Strongylocentrotidae</taxon>
        <taxon>Strongylocentrotus</taxon>
    </lineage>
</organism>
<dbReference type="AlphaFoldDB" id="A0A7M7NX38"/>
<feature type="domain" description="F5/8 type C" evidence="1">
    <location>
        <begin position="1"/>
        <end position="147"/>
    </location>
</feature>
<sequence>MESGRIADTSIAASTCISDDAYCSESARLNREVGGWVPLINDFAQWIQVDLMAVYRVTGVITQGRSDAPHWVTRFTVWTSREGKGKWTPVTESTCGEVKEIKIFTGNCDQSTHFTNRFSPPILARYILLAPVAWHAHIALRFELLGEGPFMLPDIAVH</sequence>
<evidence type="ECO:0000313" key="3">
    <source>
        <dbReference type="Proteomes" id="UP000007110"/>
    </source>
</evidence>
<dbReference type="Proteomes" id="UP000007110">
    <property type="component" value="Unassembled WGS sequence"/>
</dbReference>
<protein>
    <recommendedName>
        <fullName evidence="1">F5/8 type C domain-containing protein</fullName>
    </recommendedName>
</protein>
<dbReference type="SUPFAM" id="SSF49785">
    <property type="entry name" value="Galactose-binding domain-like"/>
    <property type="match status" value="1"/>
</dbReference>
<accession>A0A7M7NX38</accession>
<dbReference type="RefSeq" id="XP_030842236.1">
    <property type="nucleotide sequence ID" value="XM_030986376.1"/>
</dbReference>
<dbReference type="PANTHER" id="PTHR24543:SF325">
    <property type="entry name" value="F5_8 TYPE C DOMAIN-CONTAINING PROTEIN"/>
    <property type="match status" value="1"/>
</dbReference>
<dbReference type="KEGG" id="spu:115924267"/>
<dbReference type="Pfam" id="PF00754">
    <property type="entry name" value="F5_F8_type_C"/>
    <property type="match status" value="1"/>
</dbReference>
<dbReference type="SMART" id="SM00231">
    <property type="entry name" value="FA58C"/>
    <property type="match status" value="1"/>
</dbReference>
<dbReference type="OrthoDB" id="2121828at2759"/>
<proteinExistence type="predicted"/>
<dbReference type="InterPro" id="IPR000421">
    <property type="entry name" value="FA58C"/>
</dbReference>
<dbReference type="FunCoup" id="A0A7M7NX38">
    <property type="interactions" value="562"/>
</dbReference>
<dbReference type="GeneID" id="115924267"/>
<dbReference type="Gene3D" id="2.60.120.260">
    <property type="entry name" value="Galactose-binding domain-like"/>
    <property type="match status" value="1"/>
</dbReference>
<reference evidence="2" key="2">
    <citation type="submission" date="2021-01" db="UniProtKB">
        <authorList>
            <consortium name="EnsemblMetazoa"/>
        </authorList>
    </citation>
    <scope>IDENTIFICATION</scope>
</reference>